<dbReference type="OMA" id="STAHWFD"/>
<dbReference type="PANTHER" id="PTHR43245">
    <property type="entry name" value="BIFUNCTIONAL POLYMYXIN RESISTANCE PROTEIN ARNA"/>
    <property type="match status" value="1"/>
</dbReference>
<accession>L1I9Y6</accession>
<organism evidence="5">
    <name type="scientific">Guillardia theta (strain CCMP2712)</name>
    <name type="common">Cryptophyte</name>
    <dbReference type="NCBI Taxonomy" id="905079"/>
    <lineage>
        <taxon>Eukaryota</taxon>
        <taxon>Cryptophyceae</taxon>
        <taxon>Pyrenomonadales</taxon>
        <taxon>Geminigeraceae</taxon>
        <taxon>Guillardia</taxon>
    </lineage>
</organism>
<dbReference type="eggNOG" id="KOG1430">
    <property type="taxonomic scope" value="Eukaryota"/>
</dbReference>
<reference evidence="7" key="2">
    <citation type="submission" date="2012-11" db="EMBL/GenBank/DDBJ databases">
        <authorList>
            <person name="Kuo A."/>
            <person name="Curtis B.A."/>
            <person name="Tanifuji G."/>
            <person name="Burki F."/>
            <person name="Gruber A."/>
            <person name="Irimia M."/>
            <person name="Maruyama S."/>
            <person name="Arias M.C."/>
            <person name="Ball S.G."/>
            <person name="Gile G.H."/>
            <person name="Hirakawa Y."/>
            <person name="Hopkins J.F."/>
            <person name="Rensing S.A."/>
            <person name="Schmutz J."/>
            <person name="Symeonidi A."/>
            <person name="Elias M."/>
            <person name="Eveleigh R.J."/>
            <person name="Herman E.K."/>
            <person name="Klute M.J."/>
            <person name="Nakayama T."/>
            <person name="Obornik M."/>
            <person name="Reyes-Prieto A."/>
            <person name="Armbrust E.V."/>
            <person name="Aves S.J."/>
            <person name="Beiko R.G."/>
            <person name="Coutinho P."/>
            <person name="Dacks J.B."/>
            <person name="Durnford D.G."/>
            <person name="Fast N.M."/>
            <person name="Green B.R."/>
            <person name="Grisdale C."/>
            <person name="Hempe F."/>
            <person name="Henrissat B."/>
            <person name="Hoppner M.P."/>
            <person name="Ishida K.-I."/>
            <person name="Kim E."/>
            <person name="Koreny L."/>
            <person name="Kroth P.G."/>
            <person name="Liu Y."/>
            <person name="Malik S.-B."/>
            <person name="Maier U.G."/>
            <person name="McRose D."/>
            <person name="Mock T."/>
            <person name="Neilson J.A."/>
            <person name="Onodera N.T."/>
            <person name="Poole A.M."/>
            <person name="Pritham E.J."/>
            <person name="Richards T.A."/>
            <person name="Rocap G."/>
            <person name="Roy S.W."/>
            <person name="Sarai C."/>
            <person name="Schaack S."/>
            <person name="Shirato S."/>
            <person name="Slamovits C.H."/>
            <person name="Spencer D.F."/>
            <person name="Suzuki S."/>
            <person name="Worden A.Z."/>
            <person name="Zauner S."/>
            <person name="Barry K."/>
            <person name="Bell C."/>
            <person name="Bharti A.K."/>
            <person name="Crow J.A."/>
            <person name="Grimwood J."/>
            <person name="Kramer R."/>
            <person name="Lindquist E."/>
            <person name="Lucas S."/>
            <person name="Salamov A."/>
            <person name="McFadden G.I."/>
            <person name="Lane C.E."/>
            <person name="Keeling P.J."/>
            <person name="Gray M.W."/>
            <person name="Grigoriev I.V."/>
            <person name="Archibald J.M."/>
        </authorList>
    </citation>
    <scope>NUCLEOTIDE SEQUENCE</scope>
    <source>
        <strain evidence="7">CCMP2712</strain>
    </source>
</reference>
<dbReference type="AlphaFoldDB" id="L1I9Y6"/>
<dbReference type="SUPFAM" id="SSF51735">
    <property type="entry name" value="NAD(P)-binding Rossmann-fold domains"/>
    <property type="match status" value="1"/>
</dbReference>
<dbReference type="InterPro" id="IPR002225">
    <property type="entry name" value="3Beta_OHSteriod_DH/Estase"/>
</dbReference>
<evidence type="ECO:0000256" key="3">
    <source>
        <dbReference type="RuleBase" id="RU004475"/>
    </source>
</evidence>
<dbReference type="KEGG" id="gtt:GUITHDRAFT_158950"/>
<evidence type="ECO:0000256" key="2">
    <source>
        <dbReference type="ARBA" id="ARBA00023002"/>
    </source>
</evidence>
<gene>
    <name evidence="5" type="ORF">GUITHDRAFT_158950</name>
</gene>
<evidence type="ECO:0000256" key="1">
    <source>
        <dbReference type="ARBA" id="ARBA00009219"/>
    </source>
</evidence>
<dbReference type="GO" id="GO:0006694">
    <property type="term" value="P:steroid biosynthetic process"/>
    <property type="evidence" value="ECO:0007669"/>
    <property type="project" value="InterPro"/>
</dbReference>
<dbReference type="GO" id="GO:0016616">
    <property type="term" value="F:oxidoreductase activity, acting on the CH-OH group of donors, NAD or NADP as acceptor"/>
    <property type="evidence" value="ECO:0007669"/>
    <property type="project" value="InterPro"/>
</dbReference>
<keyword evidence="2 3" id="KW-0560">Oxidoreductase</keyword>
<dbReference type="OrthoDB" id="10058185at2759"/>
<evidence type="ECO:0000313" key="5">
    <source>
        <dbReference type="EMBL" id="EKX32897.1"/>
    </source>
</evidence>
<dbReference type="Proteomes" id="UP000011087">
    <property type="component" value="Unassembled WGS sequence"/>
</dbReference>
<dbReference type="PANTHER" id="PTHR43245:SF51">
    <property type="entry name" value="SHORT CHAIN DEHYDROGENASE_REDUCTASE FAMILY 42E, MEMBER 2"/>
    <property type="match status" value="1"/>
</dbReference>
<dbReference type="InterPro" id="IPR050177">
    <property type="entry name" value="Lipid_A_modif_metabolic_enz"/>
</dbReference>
<proteinExistence type="inferred from homology"/>
<dbReference type="EMBL" id="JH993166">
    <property type="protein sequence ID" value="EKX32897.1"/>
    <property type="molecule type" value="Genomic_DNA"/>
</dbReference>
<sequence length="356" mass="40602">MLIERGAERVVSFDIVPAPSEAWKHPKIEWRVGDICDKEAVLDAVKGADCVWHNAAAVGPFHPKWLYMKVNYEGTLNVIEACKQAGVKKVVMSSSPSTRFTGVDVDGLTEAQLPPLPLKRYLQGYAETKAIGELAMRNACCDELMTIAVAPHQVYGPRDNLFLPNLLEAAGNNKLRIFGPGHNKTCFTHVDNYCHALIISERTLKKGSPTLGKFYIVTDGRTQPEGQHLIFWKVLDEAVTGMGFTSLWSKWHLPKWFLFLLAYLSEFVGMILNQKFKLNVFNVLVLTMHRWFDISAAEKDLSYQPIISFRQGWDETIWWFKQNWLPNFKRESSYTGIATNTQKKIDIQSRKHQVQR</sequence>
<evidence type="ECO:0000259" key="4">
    <source>
        <dbReference type="Pfam" id="PF01073"/>
    </source>
</evidence>
<dbReference type="PaxDb" id="55529-EKX32897"/>
<name>L1I9Y6_GUITC</name>
<dbReference type="Gene3D" id="3.40.50.720">
    <property type="entry name" value="NAD(P)-binding Rossmann-like Domain"/>
    <property type="match status" value="1"/>
</dbReference>
<keyword evidence="7" id="KW-1185">Reference proteome</keyword>
<reference evidence="6" key="3">
    <citation type="submission" date="2016-03" db="UniProtKB">
        <authorList>
            <consortium name="EnsemblProtists"/>
        </authorList>
    </citation>
    <scope>IDENTIFICATION</scope>
</reference>
<dbReference type="GeneID" id="17289633"/>
<comment type="similarity">
    <text evidence="1 3">Belongs to the 3-beta-HSD family.</text>
</comment>
<feature type="domain" description="3-beta hydroxysteroid dehydrogenase/isomerase" evidence="4">
    <location>
        <begin position="4"/>
        <end position="221"/>
    </location>
</feature>
<protein>
    <submittedName>
        <fullName evidence="5">NAD(P)-dependent steroid dehydrogenase</fullName>
    </submittedName>
</protein>
<dbReference type="Pfam" id="PF01073">
    <property type="entry name" value="3Beta_HSD"/>
    <property type="match status" value="1"/>
</dbReference>
<reference evidence="5 7" key="1">
    <citation type="journal article" date="2012" name="Nature">
        <title>Algal genomes reveal evolutionary mosaicism and the fate of nucleomorphs.</title>
        <authorList>
            <consortium name="DOE Joint Genome Institute"/>
            <person name="Curtis B.A."/>
            <person name="Tanifuji G."/>
            <person name="Burki F."/>
            <person name="Gruber A."/>
            <person name="Irimia M."/>
            <person name="Maruyama S."/>
            <person name="Arias M.C."/>
            <person name="Ball S.G."/>
            <person name="Gile G.H."/>
            <person name="Hirakawa Y."/>
            <person name="Hopkins J.F."/>
            <person name="Kuo A."/>
            <person name="Rensing S.A."/>
            <person name="Schmutz J."/>
            <person name="Symeonidi A."/>
            <person name="Elias M."/>
            <person name="Eveleigh R.J."/>
            <person name="Herman E.K."/>
            <person name="Klute M.J."/>
            <person name="Nakayama T."/>
            <person name="Obornik M."/>
            <person name="Reyes-Prieto A."/>
            <person name="Armbrust E.V."/>
            <person name="Aves S.J."/>
            <person name="Beiko R.G."/>
            <person name="Coutinho P."/>
            <person name="Dacks J.B."/>
            <person name="Durnford D.G."/>
            <person name="Fast N.M."/>
            <person name="Green B.R."/>
            <person name="Grisdale C.J."/>
            <person name="Hempel F."/>
            <person name="Henrissat B."/>
            <person name="Hoppner M.P."/>
            <person name="Ishida K."/>
            <person name="Kim E."/>
            <person name="Koreny L."/>
            <person name="Kroth P.G."/>
            <person name="Liu Y."/>
            <person name="Malik S.B."/>
            <person name="Maier U.G."/>
            <person name="McRose D."/>
            <person name="Mock T."/>
            <person name="Neilson J.A."/>
            <person name="Onodera N.T."/>
            <person name="Poole A.M."/>
            <person name="Pritham E.J."/>
            <person name="Richards T.A."/>
            <person name="Rocap G."/>
            <person name="Roy S.W."/>
            <person name="Sarai C."/>
            <person name="Schaack S."/>
            <person name="Shirato S."/>
            <person name="Slamovits C.H."/>
            <person name="Spencer D.F."/>
            <person name="Suzuki S."/>
            <person name="Worden A.Z."/>
            <person name="Zauner S."/>
            <person name="Barry K."/>
            <person name="Bell C."/>
            <person name="Bharti A.K."/>
            <person name="Crow J.A."/>
            <person name="Grimwood J."/>
            <person name="Kramer R."/>
            <person name="Lindquist E."/>
            <person name="Lucas S."/>
            <person name="Salamov A."/>
            <person name="McFadden G.I."/>
            <person name="Lane C.E."/>
            <person name="Keeling P.J."/>
            <person name="Gray M.W."/>
            <person name="Grigoriev I.V."/>
            <person name="Archibald J.M."/>
        </authorList>
    </citation>
    <scope>NUCLEOTIDE SEQUENCE</scope>
    <source>
        <strain evidence="5 7">CCMP2712</strain>
    </source>
</reference>
<dbReference type="EnsemblProtists" id="EKX32897">
    <property type="protein sequence ID" value="EKX32897"/>
    <property type="gene ID" value="GUITHDRAFT_158950"/>
</dbReference>
<dbReference type="RefSeq" id="XP_005819877.1">
    <property type="nucleotide sequence ID" value="XM_005819820.1"/>
</dbReference>
<dbReference type="STRING" id="905079.L1I9Y6"/>
<dbReference type="InterPro" id="IPR036291">
    <property type="entry name" value="NAD(P)-bd_dom_sf"/>
</dbReference>
<evidence type="ECO:0000313" key="6">
    <source>
        <dbReference type="EnsemblProtists" id="EKX32897"/>
    </source>
</evidence>
<evidence type="ECO:0000313" key="7">
    <source>
        <dbReference type="Proteomes" id="UP000011087"/>
    </source>
</evidence>
<dbReference type="HOGENOM" id="CLU_007383_6_8_1"/>